<dbReference type="Gene3D" id="3.40.50.300">
    <property type="entry name" value="P-loop containing nucleotide triphosphate hydrolases"/>
    <property type="match status" value="4"/>
</dbReference>
<evidence type="ECO:0000313" key="10">
    <source>
        <dbReference type="Proteomes" id="UP000554054"/>
    </source>
</evidence>
<evidence type="ECO:0000256" key="6">
    <source>
        <dbReference type="SAM" id="Phobius"/>
    </source>
</evidence>
<feature type="binding site" evidence="4">
    <location>
        <begin position="949"/>
        <end position="956"/>
    </location>
    <ligand>
        <name>ATP</name>
        <dbReference type="ChEBI" id="CHEBI:30616"/>
    </ligand>
</feature>
<feature type="region of interest" description="Disordered" evidence="5">
    <location>
        <begin position="821"/>
        <end position="850"/>
    </location>
</feature>
<feature type="domain" description="FHA" evidence="7">
    <location>
        <begin position="101"/>
        <end position="155"/>
    </location>
</feature>
<accession>A0A852VZL0</accession>
<keyword evidence="3 4" id="KW-0067">ATP-binding</keyword>
<dbReference type="RefSeq" id="WP_185991894.1">
    <property type="nucleotide sequence ID" value="NZ_JACCAE010000001.1"/>
</dbReference>
<keyword evidence="1" id="KW-0597">Phosphoprotein</keyword>
<dbReference type="InterPro" id="IPR000253">
    <property type="entry name" value="FHA_dom"/>
</dbReference>
<evidence type="ECO:0000256" key="4">
    <source>
        <dbReference type="PROSITE-ProRule" id="PRU00289"/>
    </source>
</evidence>
<feature type="region of interest" description="Disordered" evidence="5">
    <location>
        <begin position="1130"/>
        <end position="1178"/>
    </location>
</feature>
<dbReference type="PANTHER" id="PTHR22683:SF1">
    <property type="entry name" value="TYPE VII SECRETION SYSTEM PROTEIN ESSC"/>
    <property type="match status" value="1"/>
</dbReference>
<reference evidence="9 10" key="1">
    <citation type="submission" date="2020-07" db="EMBL/GenBank/DDBJ databases">
        <title>Sequencing the genomes of 1000 actinobacteria strains.</title>
        <authorList>
            <person name="Klenk H.-P."/>
        </authorList>
    </citation>
    <scope>NUCLEOTIDE SEQUENCE [LARGE SCALE GENOMIC DNA]</scope>
    <source>
        <strain evidence="9 10">DSM 26154</strain>
    </source>
</reference>
<dbReference type="CDD" id="cd01127">
    <property type="entry name" value="TrwB_TraG_TraD_VirD4"/>
    <property type="match status" value="1"/>
</dbReference>
<evidence type="ECO:0000313" key="9">
    <source>
        <dbReference type="EMBL" id="NYF99155.1"/>
    </source>
</evidence>
<dbReference type="CDD" id="cd00060">
    <property type="entry name" value="FHA"/>
    <property type="match status" value="1"/>
</dbReference>
<proteinExistence type="predicted"/>
<sequence length="1399" mass="148997">MLLQMTVIDVRRGAQRLVEVRATAHDTAVDLLEALGFGSDTSMHVDDKEVPPEAPVGLPPLLDGSILVLGHDHGSVTRSTVPAPLRLTTTSGPDSGRTLSLTPGRHVVGRGEMASLRLDDDTLSREHLAVSVDRDGVLVHELDATNITLADGERLPSQGLRARVGSCVHAGNTTFMLEAHRSRPCRRRPSGSGTIMVNPTPHLASTHVTPRITIPQEPSAPARRRIPWVMVLLPLPFAALLAFFFGPRMLLFGLLTPVLAIGSTLSDRSSARRDHREARAEWVNKRTRTGEQLTSALALERRERLRSAPDATALLDAARGDSSRLWERRSGHPQHLDLRLGMAPLPARLEVERGHGDRDHPVLDHVPLVVDLEEAGVLGIAGGRDERDRLARHLLGQLTVLHSHHDVQISVVATHEGWWSPFRSLVHLREHDDAPGSGRATADEDDALALFAGHAAAIRERDRQPSGARAEDTRPTALVLVIDDVDRWRGDPNLRTALVQGRPNRVLVVVLSDTAEGLPHECGAIVQLDGDRVALHVAGRQSARGVIDGVGPAWAHRVASGLAPLRDATPDDSGAGLPEATRLVDLLDLDPDDPDAIRAAWSGRPTGPTDLDVVVGLATDGEFRIDLRRDGPHALIAGTTGSGKSEFLQSWVASLAARSSPDEITFVLVDYKGGAAFAECARLPHTVGVLTDLEPAQAERALTSLDAELTRREHILATSGAKDIDDHRGAPLPRLMIVIDEFRMLAEEQPEALAHLMKIAAVGRSLGVHLVLATQRPGGIVSADIKANVNLRIALRVRDRVDSEDVLGVPDAVDLPETAPGRALARTGGSPARSFQTGRVAGHEAPGSDGVLVRDPGSPWPTAPQCADLGPTDLQRIAATLTRVAADLQTAQPHRPWLPPLACVITAEELPTPGEHDLGAPFALVDRPERQEQVPLTWTPSSGHWMVVGGPGTGRTTSIAAIVTAAGRRWSPDRLQVQVIGDGSSVLTDLTRLPHVGSVVDGEDRPLTRRFLARLESDVARRRARLRASGHSTLDAWWAAYEADPVGDAPDPHLLLAVDGWGRVTQPLGGADLGETAELLETLLRDGVAAGVCGVVTGGRELLSGRISSLITTRLVLHLPDRGDASLAGLKSSESSGRRIPGRGRTQPGGHLVQVAQPSGESSAGAGHAVSGHERSRAWRVEPLPEEVAAARLPEPTTERMPLGLGGSGVEPVVWRVPGARRMLVCGPPGSGRTTTLVTIARQAMAAGHPVALLGGSDLTHHPDLADATVCDPQDRDGLIALRRAHPDLAVVIDDAERVEDEPVADVVKEILRRADGDRGLVVASTATQTAATRVRGLVAEIARTRAGVLLQPTSRSDGDALGLRVPPLPRLPGRGYLITQGRAEEIQVASGTVPAGEG</sequence>
<dbReference type="InterPro" id="IPR027417">
    <property type="entry name" value="P-loop_NTPase"/>
</dbReference>
<dbReference type="Pfam" id="PF16697">
    <property type="entry name" value="Yop-YscD_cpl"/>
    <property type="match status" value="1"/>
</dbReference>
<protein>
    <submittedName>
        <fullName evidence="9">S-DNA-T family DNA segregation ATPase FtsK/SpoIIIE</fullName>
    </submittedName>
</protein>
<evidence type="ECO:0000256" key="5">
    <source>
        <dbReference type="SAM" id="MobiDB-lite"/>
    </source>
</evidence>
<dbReference type="PROSITE" id="PS50006">
    <property type="entry name" value="FHA_DOMAIN"/>
    <property type="match status" value="1"/>
</dbReference>
<dbReference type="Proteomes" id="UP000554054">
    <property type="component" value="Unassembled WGS sequence"/>
</dbReference>
<keyword evidence="6" id="KW-1133">Transmembrane helix</keyword>
<keyword evidence="6" id="KW-0812">Transmembrane</keyword>
<evidence type="ECO:0000256" key="1">
    <source>
        <dbReference type="ARBA" id="ARBA00022553"/>
    </source>
</evidence>
<dbReference type="SMART" id="SM00382">
    <property type="entry name" value="AAA"/>
    <property type="match status" value="3"/>
</dbReference>
<dbReference type="Gene3D" id="2.60.200.20">
    <property type="match status" value="1"/>
</dbReference>
<feature type="domain" description="FtsK" evidence="8">
    <location>
        <begin position="620"/>
        <end position="804"/>
    </location>
</feature>
<keyword evidence="6" id="KW-0472">Membrane</keyword>
<keyword evidence="2 4" id="KW-0547">Nucleotide-binding</keyword>
<feature type="transmembrane region" description="Helical" evidence="6">
    <location>
        <begin position="226"/>
        <end position="244"/>
    </location>
</feature>
<dbReference type="InterPro" id="IPR032030">
    <property type="entry name" value="YscD_cytoplasmic_dom"/>
</dbReference>
<dbReference type="InterPro" id="IPR008984">
    <property type="entry name" value="SMAD_FHA_dom_sf"/>
</dbReference>
<dbReference type="EMBL" id="JACCAE010000001">
    <property type="protein sequence ID" value="NYF99155.1"/>
    <property type="molecule type" value="Genomic_DNA"/>
</dbReference>
<feature type="domain" description="FtsK" evidence="8">
    <location>
        <begin position="931"/>
        <end position="1126"/>
    </location>
</feature>
<dbReference type="InterPro" id="IPR002543">
    <property type="entry name" value="FtsK_dom"/>
</dbReference>
<dbReference type="InterPro" id="IPR003593">
    <property type="entry name" value="AAA+_ATPase"/>
</dbReference>
<evidence type="ECO:0000256" key="2">
    <source>
        <dbReference type="ARBA" id="ARBA00022741"/>
    </source>
</evidence>
<dbReference type="InterPro" id="IPR050206">
    <property type="entry name" value="FtsK/SpoIIIE/SftA"/>
</dbReference>
<name>A0A852VZL0_9MICO</name>
<evidence type="ECO:0000259" key="8">
    <source>
        <dbReference type="PROSITE" id="PS50901"/>
    </source>
</evidence>
<gene>
    <name evidence="9" type="ORF">BJY20_002547</name>
</gene>
<organism evidence="9 10">
    <name type="scientific">Janibacter cremeus</name>
    <dbReference type="NCBI Taxonomy" id="1285192"/>
    <lineage>
        <taxon>Bacteria</taxon>
        <taxon>Bacillati</taxon>
        <taxon>Actinomycetota</taxon>
        <taxon>Actinomycetes</taxon>
        <taxon>Micrococcales</taxon>
        <taxon>Intrasporangiaceae</taxon>
        <taxon>Janibacter</taxon>
    </lineage>
</organism>
<dbReference type="PANTHER" id="PTHR22683">
    <property type="entry name" value="SPORULATION PROTEIN RELATED"/>
    <property type="match status" value="1"/>
</dbReference>
<dbReference type="PROSITE" id="PS50901">
    <property type="entry name" value="FTSK"/>
    <property type="match status" value="2"/>
</dbReference>
<dbReference type="GO" id="GO:0005524">
    <property type="term" value="F:ATP binding"/>
    <property type="evidence" value="ECO:0007669"/>
    <property type="project" value="UniProtKB-UniRule"/>
</dbReference>
<feature type="binding site" evidence="4">
    <location>
        <begin position="638"/>
        <end position="645"/>
    </location>
    <ligand>
        <name>ATP</name>
        <dbReference type="ChEBI" id="CHEBI:30616"/>
    </ligand>
</feature>
<comment type="caution">
    <text evidence="9">The sequence shown here is derived from an EMBL/GenBank/DDBJ whole genome shotgun (WGS) entry which is preliminary data.</text>
</comment>
<evidence type="ECO:0000259" key="7">
    <source>
        <dbReference type="PROSITE" id="PS50006"/>
    </source>
</evidence>
<keyword evidence="10" id="KW-1185">Reference proteome</keyword>
<dbReference type="SUPFAM" id="SSF49879">
    <property type="entry name" value="SMAD/FHA domain"/>
    <property type="match status" value="1"/>
</dbReference>
<dbReference type="Pfam" id="PF01580">
    <property type="entry name" value="FtsK_SpoIIIE"/>
    <property type="match status" value="2"/>
</dbReference>
<evidence type="ECO:0000256" key="3">
    <source>
        <dbReference type="ARBA" id="ARBA00022840"/>
    </source>
</evidence>
<dbReference type="GO" id="GO:0003677">
    <property type="term" value="F:DNA binding"/>
    <property type="evidence" value="ECO:0007669"/>
    <property type="project" value="InterPro"/>
</dbReference>
<dbReference type="SUPFAM" id="SSF52540">
    <property type="entry name" value="P-loop containing nucleoside triphosphate hydrolases"/>
    <property type="match status" value="3"/>
</dbReference>